<organism evidence="2 3">
    <name type="scientific">Phytohabitans maris</name>
    <dbReference type="NCBI Taxonomy" id="3071409"/>
    <lineage>
        <taxon>Bacteria</taxon>
        <taxon>Bacillati</taxon>
        <taxon>Actinomycetota</taxon>
        <taxon>Actinomycetes</taxon>
        <taxon>Micromonosporales</taxon>
        <taxon>Micromonosporaceae</taxon>
    </lineage>
</organism>
<evidence type="ECO:0000256" key="1">
    <source>
        <dbReference type="SAM" id="MobiDB-lite"/>
    </source>
</evidence>
<dbReference type="EMBL" id="JAVHUY010000053">
    <property type="protein sequence ID" value="MDQ7910198.1"/>
    <property type="molecule type" value="Genomic_DNA"/>
</dbReference>
<dbReference type="Proteomes" id="UP001230908">
    <property type="component" value="Unassembled WGS sequence"/>
</dbReference>
<feature type="region of interest" description="Disordered" evidence="1">
    <location>
        <begin position="119"/>
        <end position="154"/>
    </location>
</feature>
<name>A0ABU0ZT32_9ACTN</name>
<feature type="compositionally biased region" description="Basic and acidic residues" evidence="1">
    <location>
        <begin position="142"/>
        <end position="154"/>
    </location>
</feature>
<dbReference type="RefSeq" id="WP_308717448.1">
    <property type="nucleotide sequence ID" value="NZ_JAVHUY010000053.1"/>
</dbReference>
<accession>A0ABU0ZT32</accession>
<sequence>MDERDDDLVRQQVLACRPAAVVQPRQATAAQLRARAEARLLVPAAAAAVTEQQRRFVSSSGPVAASMGRWTTRSAGVGNAGGWRAAGAAGAAGSRSERAGGVAGYRAVAAVRRRLDRHVAESTGPTVRDILRSQTPHRPTHNAKEADRDRDRPDCCRGGCLSVVFGGVDG</sequence>
<protein>
    <submittedName>
        <fullName evidence="2">Uncharacterized protein</fullName>
    </submittedName>
</protein>
<evidence type="ECO:0000313" key="2">
    <source>
        <dbReference type="EMBL" id="MDQ7910198.1"/>
    </source>
</evidence>
<gene>
    <name evidence="2" type="ORF">RB614_37455</name>
</gene>
<reference evidence="2 3" key="1">
    <citation type="submission" date="2023-08" db="EMBL/GenBank/DDBJ databases">
        <title>Phytohabitans sansha sp. nov., isolated from marine sediment.</title>
        <authorList>
            <person name="Zhao Y."/>
            <person name="Yi K."/>
        </authorList>
    </citation>
    <scope>NUCLEOTIDE SEQUENCE [LARGE SCALE GENOMIC DNA]</scope>
    <source>
        <strain evidence="2 3">ZYX-F-186</strain>
    </source>
</reference>
<proteinExistence type="predicted"/>
<comment type="caution">
    <text evidence="2">The sequence shown here is derived from an EMBL/GenBank/DDBJ whole genome shotgun (WGS) entry which is preliminary data.</text>
</comment>
<evidence type="ECO:0000313" key="3">
    <source>
        <dbReference type="Proteomes" id="UP001230908"/>
    </source>
</evidence>
<keyword evidence="3" id="KW-1185">Reference proteome</keyword>